<dbReference type="InterPro" id="IPR017871">
    <property type="entry name" value="ABC_transporter-like_CS"/>
</dbReference>
<comment type="caution">
    <text evidence="5">The sequence shown here is derived from an EMBL/GenBank/DDBJ whole genome shotgun (WGS) entry which is preliminary data.</text>
</comment>
<gene>
    <name evidence="5" type="ORF">B4077_3239</name>
</gene>
<evidence type="ECO:0000313" key="6">
    <source>
        <dbReference type="Proteomes" id="UP000035214"/>
    </source>
</evidence>
<dbReference type="InterPro" id="IPR003439">
    <property type="entry name" value="ABC_transporter-like_ATP-bd"/>
</dbReference>
<dbReference type="AlphaFoldDB" id="A0A0G8EDF4"/>
<dbReference type="GO" id="GO:0055085">
    <property type="term" value="P:transmembrane transport"/>
    <property type="evidence" value="ECO:0007669"/>
    <property type="project" value="UniProtKB-ARBA"/>
</dbReference>
<dbReference type="Gene3D" id="3.40.50.300">
    <property type="entry name" value="P-loop containing nucleotide triphosphate hydrolases"/>
    <property type="match status" value="1"/>
</dbReference>
<dbReference type="InterPro" id="IPR027417">
    <property type="entry name" value="P-loop_NTPase"/>
</dbReference>
<dbReference type="CDD" id="cd03257">
    <property type="entry name" value="ABC_NikE_OppD_transporters"/>
    <property type="match status" value="1"/>
</dbReference>
<dbReference type="GO" id="GO:0016887">
    <property type="term" value="F:ATP hydrolysis activity"/>
    <property type="evidence" value="ECO:0007669"/>
    <property type="project" value="InterPro"/>
</dbReference>
<evidence type="ECO:0000313" key="5">
    <source>
        <dbReference type="EMBL" id="KLA22293.1"/>
    </source>
</evidence>
<dbReference type="PATRIC" id="fig|1396.428.peg.2598"/>
<sequence length="249" mass="28029">MLLEVKNISASFQHSGKKILDNVSFLLKKGQKLGVVGESGGGKSTLTRILSGFHPYTSGKVQIQNRVIKATAKDRKWISKRLQMVFQNPISSLDPQQTVQQILEEPLLNFTSLTTKERKQKILELLAEVNLQPDVLKRKSNSLSGGQAQRICIARSLLANPEILVCDEPVTSLDMTTQLKIMKLLKRVGKEQQLSIIFVSHDISLVLEFCDVVLVLRDGKIVDYFVAKEWMHADRDAYTKKLIESTEII</sequence>
<evidence type="ECO:0000256" key="1">
    <source>
        <dbReference type="ARBA" id="ARBA00022448"/>
    </source>
</evidence>
<evidence type="ECO:0000259" key="4">
    <source>
        <dbReference type="PROSITE" id="PS50893"/>
    </source>
</evidence>
<dbReference type="InterPro" id="IPR050319">
    <property type="entry name" value="ABC_transp_ATP-bind"/>
</dbReference>
<dbReference type="RefSeq" id="WP_046956882.1">
    <property type="nucleotide sequence ID" value="NZ_LCYI01000062.1"/>
</dbReference>
<dbReference type="SMART" id="SM00382">
    <property type="entry name" value="AAA"/>
    <property type="match status" value="1"/>
</dbReference>
<dbReference type="SUPFAM" id="SSF52540">
    <property type="entry name" value="P-loop containing nucleoside triphosphate hydrolases"/>
    <property type="match status" value="1"/>
</dbReference>
<dbReference type="InterPro" id="IPR003593">
    <property type="entry name" value="AAA+_ATPase"/>
</dbReference>
<dbReference type="PANTHER" id="PTHR43776">
    <property type="entry name" value="TRANSPORT ATP-BINDING PROTEIN"/>
    <property type="match status" value="1"/>
</dbReference>
<keyword evidence="2" id="KW-0547">Nucleotide-binding</keyword>
<accession>A0A0G8EDF4</accession>
<dbReference type="PROSITE" id="PS50893">
    <property type="entry name" value="ABC_TRANSPORTER_2"/>
    <property type="match status" value="1"/>
</dbReference>
<proteinExistence type="predicted"/>
<dbReference type="GO" id="GO:0005524">
    <property type="term" value="F:ATP binding"/>
    <property type="evidence" value="ECO:0007669"/>
    <property type="project" value="UniProtKB-KW"/>
</dbReference>
<dbReference type="PANTHER" id="PTHR43776:SF8">
    <property type="entry name" value="ABC TRANSPORTER, ATP-BINDING PROTEIN"/>
    <property type="match status" value="1"/>
</dbReference>
<evidence type="ECO:0000256" key="2">
    <source>
        <dbReference type="ARBA" id="ARBA00022741"/>
    </source>
</evidence>
<dbReference type="Proteomes" id="UP000035214">
    <property type="component" value="Unassembled WGS sequence"/>
</dbReference>
<name>A0A0G8EDF4_BACCE</name>
<keyword evidence="3" id="KW-0067">ATP-binding</keyword>
<evidence type="ECO:0000256" key="3">
    <source>
        <dbReference type="ARBA" id="ARBA00022840"/>
    </source>
</evidence>
<dbReference type="PROSITE" id="PS00211">
    <property type="entry name" value="ABC_TRANSPORTER_1"/>
    <property type="match status" value="1"/>
</dbReference>
<dbReference type="Pfam" id="PF00005">
    <property type="entry name" value="ABC_tran"/>
    <property type="match status" value="1"/>
</dbReference>
<organism evidence="5 6">
    <name type="scientific">Bacillus cereus</name>
    <dbReference type="NCBI Taxonomy" id="1396"/>
    <lineage>
        <taxon>Bacteria</taxon>
        <taxon>Bacillati</taxon>
        <taxon>Bacillota</taxon>
        <taxon>Bacilli</taxon>
        <taxon>Bacillales</taxon>
        <taxon>Bacillaceae</taxon>
        <taxon>Bacillus</taxon>
        <taxon>Bacillus cereus group</taxon>
    </lineage>
</organism>
<dbReference type="EMBL" id="LCYI01000062">
    <property type="protein sequence ID" value="KLA22293.1"/>
    <property type="molecule type" value="Genomic_DNA"/>
</dbReference>
<reference evidence="5 6" key="1">
    <citation type="submission" date="2015-04" db="EMBL/GenBank/DDBJ databases">
        <title>Draft Genome Sequences of Eight Spore-Forming Food Isolates of Bacillus cereus Genome sequencing.</title>
        <authorList>
            <person name="Krawcyk A.O."/>
            <person name="de Jong A."/>
            <person name="Eijlander R.T."/>
            <person name="Berendsen E.M."/>
            <person name="Holsappel S."/>
            <person name="Wells-Bennik M."/>
            <person name="Kuipers O.P."/>
        </authorList>
    </citation>
    <scope>NUCLEOTIDE SEQUENCE [LARGE SCALE GENOMIC DNA]</scope>
    <source>
        <strain evidence="5 6">B4077</strain>
    </source>
</reference>
<feature type="domain" description="ABC transporter" evidence="4">
    <location>
        <begin position="3"/>
        <end position="243"/>
    </location>
</feature>
<protein>
    <recommendedName>
        <fullName evidence="4">ABC transporter domain-containing protein</fullName>
    </recommendedName>
</protein>
<keyword evidence="1" id="KW-0813">Transport</keyword>